<organism evidence="9 10">
    <name type="scientific">Lepidopterella palustris CBS 459.81</name>
    <dbReference type="NCBI Taxonomy" id="1314670"/>
    <lineage>
        <taxon>Eukaryota</taxon>
        <taxon>Fungi</taxon>
        <taxon>Dikarya</taxon>
        <taxon>Ascomycota</taxon>
        <taxon>Pezizomycotina</taxon>
        <taxon>Dothideomycetes</taxon>
        <taxon>Pleosporomycetidae</taxon>
        <taxon>Mytilinidiales</taxon>
        <taxon>Argynnaceae</taxon>
        <taxon>Lepidopterella</taxon>
    </lineage>
</organism>
<dbReference type="InterPro" id="IPR020846">
    <property type="entry name" value="MFS_dom"/>
</dbReference>
<feature type="transmembrane region" description="Helical" evidence="7">
    <location>
        <begin position="190"/>
        <end position="210"/>
    </location>
</feature>
<keyword evidence="3 7" id="KW-0812">Transmembrane</keyword>
<keyword evidence="2" id="KW-0813">Transport</keyword>
<evidence type="ECO:0000256" key="5">
    <source>
        <dbReference type="ARBA" id="ARBA00023136"/>
    </source>
</evidence>
<keyword evidence="10" id="KW-1185">Reference proteome</keyword>
<feature type="transmembrane region" description="Helical" evidence="7">
    <location>
        <begin position="389"/>
        <end position="409"/>
    </location>
</feature>
<feature type="transmembrane region" description="Helical" evidence="7">
    <location>
        <begin position="30"/>
        <end position="50"/>
    </location>
</feature>
<dbReference type="CDD" id="cd17325">
    <property type="entry name" value="MFS_MdtG_SLC18_like"/>
    <property type="match status" value="1"/>
</dbReference>
<evidence type="ECO:0000256" key="3">
    <source>
        <dbReference type="ARBA" id="ARBA00022692"/>
    </source>
</evidence>
<feature type="transmembrane region" description="Helical" evidence="7">
    <location>
        <begin position="132"/>
        <end position="150"/>
    </location>
</feature>
<name>A0A8E2EIY3_9PEZI</name>
<dbReference type="EMBL" id="KV744829">
    <property type="protein sequence ID" value="OCK84850.1"/>
    <property type="molecule type" value="Genomic_DNA"/>
</dbReference>
<dbReference type="Proteomes" id="UP000250266">
    <property type="component" value="Unassembled WGS sequence"/>
</dbReference>
<dbReference type="GO" id="GO:0022857">
    <property type="term" value="F:transmembrane transporter activity"/>
    <property type="evidence" value="ECO:0007669"/>
    <property type="project" value="InterPro"/>
</dbReference>
<dbReference type="Pfam" id="PF07690">
    <property type="entry name" value="MFS_1"/>
    <property type="match status" value="1"/>
</dbReference>
<evidence type="ECO:0000256" key="2">
    <source>
        <dbReference type="ARBA" id="ARBA00022448"/>
    </source>
</evidence>
<feature type="transmembrane region" description="Helical" evidence="7">
    <location>
        <begin position="162"/>
        <end position="184"/>
    </location>
</feature>
<evidence type="ECO:0000256" key="1">
    <source>
        <dbReference type="ARBA" id="ARBA00004141"/>
    </source>
</evidence>
<dbReference type="PANTHER" id="PTHR23506:SF23">
    <property type="entry name" value="GH10249P"/>
    <property type="match status" value="1"/>
</dbReference>
<evidence type="ECO:0000259" key="8">
    <source>
        <dbReference type="PROSITE" id="PS50850"/>
    </source>
</evidence>
<accession>A0A8E2EIY3</accession>
<gene>
    <name evidence="9" type="ORF">K432DRAFT_422261</name>
</gene>
<dbReference type="SUPFAM" id="SSF103473">
    <property type="entry name" value="MFS general substrate transporter"/>
    <property type="match status" value="1"/>
</dbReference>
<feature type="transmembrane region" description="Helical" evidence="7">
    <location>
        <begin position="105"/>
        <end position="126"/>
    </location>
</feature>
<evidence type="ECO:0000256" key="4">
    <source>
        <dbReference type="ARBA" id="ARBA00022989"/>
    </source>
</evidence>
<evidence type="ECO:0000313" key="9">
    <source>
        <dbReference type="EMBL" id="OCK84850.1"/>
    </source>
</evidence>
<sequence>MPSRPQWLLSLTQHGSEPPFLLKYRSSGKFIIFTVSLAVFTDMFLYGILVPVFPFVLQAKSHIAADKVQYWVSVLIAVYGAALLAFSPVFGWIADQTSSRRSPLLLGLLALLGTTVMLNIGSRIGILVVARVLQGTSAAVVWIVGLALIADTVPQSEIGQAMGFVGLGMSLGILVAPLLGGVVFQRAGYNAVFAMAYALVGLDICLRLALVEKKVAVRWGPNVLDDQAANGGAVSPNQSEREGNDSMPLSNGELEELATGPGLDNEKHIDRDIEKETEIYSGKEMEMDTEKEATTSSPSHSSGPASKRLGTLPLTKLQSPNQSPPTPSTSFAKRPLRRRLPPLLSLLYSRRLLAALWGSLVQASLITAFDSVLAIEAHALFGWYSTNSALLFLPVVIPSFFAPLVGMAIDRWGPRYPATAGFLFACIPYICLRFVNSNTLGAKILLCALLFAIGTSLTLTFPPFMAEISGVVEAKERSMLAQGGKGWGEGGAYAQAYGLFNMAFAGGCLVGPVWAGFVRESKGWGTMGWTLGLLSAVTAVPTFLWMGGWVGDVGLRVRKKGRGMDEDSGA</sequence>
<feature type="domain" description="Major facilitator superfamily (MFS) profile" evidence="8">
    <location>
        <begin position="31"/>
        <end position="550"/>
    </location>
</feature>
<feature type="transmembrane region" description="Helical" evidence="7">
    <location>
        <begin position="529"/>
        <end position="550"/>
    </location>
</feature>
<keyword evidence="5 7" id="KW-0472">Membrane</keyword>
<dbReference type="PANTHER" id="PTHR23506">
    <property type="entry name" value="GH10249P"/>
    <property type="match status" value="1"/>
</dbReference>
<dbReference type="InterPro" id="IPR050930">
    <property type="entry name" value="MFS_Vesicular_Transporter"/>
</dbReference>
<evidence type="ECO:0000313" key="10">
    <source>
        <dbReference type="Proteomes" id="UP000250266"/>
    </source>
</evidence>
<dbReference type="InterPro" id="IPR011701">
    <property type="entry name" value="MFS"/>
</dbReference>
<protein>
    <submittedName>
        <fullName evidence="9">MFS general substrate transporter</fullName>
    </submittedName>
</protein>
<feature type="compositionally biased region" description="Basic and acidic residues" evidence="6">
    <location>
        <begin position="264"/>
        <end position="293"/>
    </location>
</feature>
<feature type="region of interest" description="Disordered" evidence="6">
    <location>
        <begin position="227"/>
        <end position="334"/>
    </location>
</feature>
<keyword evidence="4 7" id="KW-1133">Transmembrane helix</keyword>
<proteinExistence type="predicted"/>
<dbReference type="AlphaFoldDB" id="A0A8E2EIY3"/>
<dbReference type="Gene3D" id="1.20.1250.20">
    <property type="entry name" value="MFS general substrate transporter like domains"/>
    <property type="match status" value="2"/>
</dbReference>
<comment type="subcellular location">
    <subcellularLocation>
        <location evidence="1">Membrane</location>
        <topology evidence="1">Multi-pass membrane protein</topology>
    </subcellularLocation>
</comment>
<feature type="transmembrane region" description="Helical" evidence="7">
    <location>
        <begin position="70"/>
        <end position="93"/>
    </location>
</feature>
<dbReference type="GO" id="GO:0016020">
    <property type="term" value="C:membrane"/>
    <property type="evidence" value="ECO:0007669"/>
    <property type="project" value="UniProtKB-SubCell"/>
</dbReference>
<feature type="transmembrane region" description="Helical" evidence="7">
    <location>
        <begin position="441"/>
        <end position="461"/>
    </location>
</feature>
<feature type="transmembrane region" description="Helical" evidence="7">
    <location>
        <begin position="352"/>
        <end position="369"/>
    </location>
</feature>
<dbReference type="InterPro" id="IPR036259">
    <property type="entry name" value="MFS_trans_sf"/>
</dbReference>
<feature type="compositionally biased region" description="Low complexity" evidence="6">
    <location>
        <begin position="294"/>
        <end position="306"/>
    </location>
</feature>
<evidence type="ECO:0000256" key="7">
    <source>
        <dbReference type="SAM" id="Phobius"/>
    </source>
</evidence>
<dbReference type="PROSITE" id="PS50850">
    <property type="entry name" value="MFS"/>
    <property type="match status" value="1"/>
</dbReference>
<feature type="transmembrane region" description="Helical" evidence="7">
    <location>
        <begin position="496"/>
        <end position="517"/>
    </location>
</feature>
<evidence type="ECO:0000256" key="6">
    <source>
        <dbReference type="SAM" id="MobiDB-lite"/>
    </source>
</evidence>
<dbReference type="OrthoDB" id="5086884at2759"/>
<reference evidence="9 10" key="1">
    <citation type="journal article" date="2016" name="Nat. Commun.">
        <title>Ectomycorrhizal ecology is imprinted in the genome of the dominant symbiotic fungus Cenococcum geophilum.</title>
        <authorList>
            <consortium name="DOE Joint Genome Institute"/>
            <person name="Peter M."/>
            <person name="Kohler A."/>
            <person name="Ohm R.A."/>
            <person name="Kuo A."/>
            <person name="Krutzmann J."/>
            <person name="Morin E."/>
            <person name="Arend M."/>
            <person name="Barry K.W."/>
            <person name="Binder M."/>
            <person name="Choi C."/>
            <person name="Clum A."/>
            <person name="Copeland A."/>
            <person name="Grisel N."/>
            <person name="Haridas S."/>
            <person name="Kipfer T."/>
            <person name="LaButti K."/>
            <person name="Lindquist E."/>
            <person name="Lipzen A."/>
            <person name="Maire R."/>
            <person name="Meier B."/>
            <person name="Mihaltcheva S."/>
            <person name="Molinier V."/>
            <person name="Murat C."/>
            <person name="Poggeler S."/>
            <person name="Quandt C.A."/>
            <person name="Sperisen C."/>
            <person name="Tritt A."/>
            <person name="Tisserant E."/>
            <person name="Crous P.W."/>
            <person name="Henrissat B."/>
            <person name="Nehls U."/>
            <person name="Egli S."/>
            <person name="Spatafora J.W."/>
            <person name="Grigoriev I.V."/>
            <person name="Martin F.M."/>
        </authorList>
    </citation>
    <scope>NUCLEOTIDE SEQUENCE [LARGE SCALE GENOMIC DNA]</scope>
    <source>
        <strain evidence="9 10">CBS 459.81</strain>
    </source>
</reference>
<feature type="transmembrane region" description="Helical" evidence="7">
    <location>
        <begin position="416"/>
        <end position="435"/>
    </location>
</feature>